<dbReference type="SUPFAM" id="SSF51230">
    <property type="entry name" value="Single hybrid motif"/>
    <property type="match status" value="1"/>
</dbReference>
<feature type="compositionally biased region" description="Acidic residues" evidence="10">
    <location>
        <begin position="656"/>
        <end position="667"/>
    </location>
</feature>
<evidence type="ECO:0000256" key="8">
    <source>
        <dbReference type="ARBA" id="ARBA00048336"/>
    </source>
</evidence>
<dbReference type="PANTHER" id="PTHR23081">
    <property type="entry name" value="RNA POLYMERASE II CTD PHOSPHATASE"/>
    <property type="match status" value="1"/>
</dbReference>
<feature type="domain" description="FCP1 homology" evidence="12">
    <location>
        <begin position="144"/>
        <end position="308"/>
    </location>
</feature>
<evidence type="ECO:0000259" key="12">
    <source>
        <dbReference type="PROSITE" id="PS50969"/>
    </source>
</evidence>
<keyword evidence="5 9" id="KW-0539">Nucleus</keyword>
<feature type="region of interest" description="Disordered" evidence="10">
    <location>
        <begin position="294"/>
        <end position="376"/>
    </location>
</feature>
<keyword evidence="4" id="KW-0904">Protein phosphatase</keyword>
<dbReference type="SUPFAM" id="SSF56784">
    <property type="entry name" value="HAD-like"/>
    <property type="match status" value="1"/>
</dbReference>
<evidence type="ECO:0000256" key="5">
    <source>
        <dbReference type="ARBA" id="ARBA00023242"/>
    </source>
</evidence>
<dbReference type="GO" id="GO:0008420">
    <property type="term" value="F:RNA polymerase II CTD heptapeptide repeat phosphatase activity"/>
    <property type="evidence" value="ECO:0007669"/>
    <property type="project" value="UniProtKB-UniRule"/>
</dbReference>
<dbReference type="PROSITE" id="PS50969">
    <property type="entry name" value="FCP1"/>
    <property type="match status" value="1"/>
</dbReference>
<evidence type="ECO:0000256" key="1">
    <source>
        <dbReference type="ARBA" id="ARBA00004123"/>
    </source>
</evidence>
<dbReference type="STRING" id="6832.A0A553NQZ4"/>
<evidence type="ECO:0000256" key="4">
    <source>
        <dbReference type="ARBA" id="ARBA00022912"/>
    </source>
</evidence>
<dbReference type="OrthoDB" id="10249888at2759"/>
<dbReference type="SMART" id="SM00577">
    <property type="entry name" value="CPDc"/>
    <property type="match status" value="1"/>
</dbReference>
<dbReference type="CDD" id="cd17729">
    <property type="entry name" value="BRCT_CTDP1"/>
    <property type="match status" value="1"/>
</dbReference>
<dbReference type="InterPro" id="IPR011947">
    <property type="entry name" value="FCP1_euk"/>
</dbReference>
<dbReference type="FunFam" id="3.40.50.10190:FF:000007">
    <property type="entry name" value="RNA polymerase II subunit A C-terminal domain phosphatase"/>
    <property type="match status" value="1"/>
</dbReference>
<feature type="region of interest" description="Disordered" evidence="10">
    <location>
        <begin position="584"/>
        <end position="684"/>
    </location>
</feature>
<dbReference type="Gene3D" id="3.40.50.1000">
    <property type="entry name" value="HAD superfamily/HAD-like"/>
    <property type="match status" value="1"/>
</dbReference>
<dbReference type="EMBL" id="VCGU01000011">
    <property type="protein sequence ID" value="TRY67809.1"/>
    <property type="molecule type" value="Genomic_DNA"/>
</dbReference>
<evidence type="ECO:0000313" key="13">
    <source>
        <dbReference type="EMBL" id="TRY67809.1"/>
    </source>
</evidence>
<dbReference type="SUPFAM" id="SSF52113">
    <property type="entry name" value="BRCT domain"/>
    <property type="match status" value="1"/>
</dbReference>
<dbReference type="NCBIfam" id="TIGR02250">
    <property type="entry name" value="FCP1_euk"/>
    <property type="match status" value="1"/>
</dbReference>
<gene>
    <name evidence="13" type="ORF">TCAL_07221</name>
</gene>
<comment type="function">
    <text evidence="9">This promotes the activity of RNA polymerase II.</text>
</comment>
<evidence type="ECO:0000313" key="14">
    <source>
        <dbReference type="Proteomes" id="UP000318571"/>
    </source>
</evidence>
<evidence type="ECO:0000256" key="10">
    <source>
        <dbReference type="SAM" id="MobiDB-lite"/>
    </source>
</evidence>
<feature type="domain" description="BRCT" evidence="11">
    <location>
        <begin position="434"/>
        <end position="529"/>
    </location>
</feature>
<dbReference type="EC" id="3.1.3.16" evidence="2 9"/>
<dbReference type="InterPro" id="IPR011053">
    <property type="entry name" value="Single_hybrid_motif"/>
</dbReference>
<dbReference type="InterPro" id="IPR036420">
    <property type="entry name" value="BRCT_dom_sf"/>
</dbReference>
<evidence type="ECO:0000256" key="6">
    <source>
        <dbReference type="ARBA" id="ARBA00040602"/>
    </source>
</evidence>
<feature type="compositionally biased region" description="Basic and acidic residues" evidence="10">
    <location>
        <begin position="347"/>
        <end position="376"/>
    </location>
</feature>
<dbReference type="Pfam" id="PF03031">
    <property type="entry name" value="NIF"/>
    <property type="match status" value="1"/>
</dbReference>
<dbReference type="Pfam" id="PF00533">
    <property type="entry name" value="BRCT"/>
    <property type="match status" value="1"/>
</dbReference>
<dbReference type="InterPro" id="IPR039189">
    <property type="entry name" value="Fcp1"/>
</dbReference>
<comment type="catalytic activity">
    <reaction evidence="8 9">
        <text>O-phospho-L-threonyl-[protein] + H2O = L-threonyl-[protein] + phosphate</text>
        <dbReference type="Rhea" id="RHEA:47004"/>
        <dbReference type="Rhea" id="RHEA-COMP:11060"/>
        <dbReference type="Rhea" id="RHEA-COMP:11605"/>
        <dbReference type="ChEBI" id="CHEBI:15377"/>
        <dbReference type="ChEBI" id="CHEBI:30013"/>
        <dbReference type="ChEBI" id="CHEBI:43474"/>
        <dbReference type="ChEBI" id="CHEBI:61977"/>
        <dbReference type="EC" id="3.1.3.16"/>
    </reaction>
</comment>
<dbReference type="AlphaFoldDB" id="A0A553NQZ4"/>
<dbReference type="PANTHER" id="PTHR23081:SF36">
    <property type="entry name" value="RNA POLYMERASE II SUBUNIT A C-TERMINAL DOMAIN PHOSPHATASE"/>
    <property type="match status" value="1"/>
</dbReference>
<dbReference type="Gene3D" id="1.10.287.10">
    <property type="entry name" value="S15/NS1, RNA-binding"/>
    <property type="match status" value="1"/>
</dbReference>
<dbReference type="PROSITE" id="PS50172">
    <property type="entry name" value="BRCT"/>
    <property type="match status" value="1"/>
</dbReference>
<comment type="subcellular location">
    <subcellularLocation>
        <location evidence="1 9">Nucleus</location>
    </subcellularLocation>
</comment>
<name>A0A553NQZ4_TIGCA</name>
<dbReference type="FunFam" id="3.40.50.1000:FF:000040">
    <property type="entry name" value="RNA polymerase II subunit A C-terminal domain phosphatase"/>
    <property type="match status" value="1"/>
</dbReference>
<feature type="compositionally biased region" description="Basic and acidic residues" evidence="10">
    <location>
        <begin position="623"/>
        <end position="632"/>
    </location>
</feature>
<dbReference type="Proteomes" id="UP000318571">
    <property type="component" value="Chromosome 4"/>
</dbReference>
<proteinExistence type="predicted"/>
<evidence type="ECO:0000256" key="7">
    <source>
        <dbReference type="ARBA" id="ARBA00047761"/>
    </source>
</evidence>
<feature type="compositionally biased region" description="Acidic residues" evidence="10">
    <location>
        <begin position="584"/>
        <end position="606"/>
    </location>
</feature>
<comment type="caution">
    <text evidence="13">The sequence shown here is derived from an EMBL/GenBank/DDBJ whole genome shotgun (WGS) entry which is preliminary data.</text>
</comment>
<keyword evidence="14" id="KW-1185">Reference proteome</keyword>
<feature type="compositionally biased region" description="Basic and acidic residues" evidence="10">
    <location>
        <begin position="673"/>
        <end position="684"/>
    </location>
</feature>
<evidence type="ECO:0000256" key="3">
    <source>
        <dbReference type="ARBA" id="ARBA00022801"/>
    </source>
</evidence>
<evidence type="ECO:0000256" key="2">
    <source>
        <dbReference type="ARBA" id="ARBA00013081"/>
    </source>
</evidence>
<dbReference type="Gene3D" id="2.40.50.100">
    <property type="match status" value="1"/>
</dbReference>
<keyword evidence="3 9" id="KW-0378">Hydrolase</keyword>
<dbReference type="OMA" id="DQTVIHC"/>
<sequence length="684" mass="75992">MSQVVFKGPAGATFQAWKVRSGTWVAKGQILALTQEPVVDGTPTMGKVRAEQAGKISELCVKSGHELTIGLVLAQLSSDCPHATLMKDMCADCGADLRLLEESEPGHAQNKSQAAVAMVHSIPELKVSSKEAESLGQEDEARLLKHRKLVLLVDLDQTLIHTTYETIPKNVKDVYHFQLYGPRSPLHHTRLRPGTQKFLENISQLFELHICTFGARLYAHTIAGFIDPKSKYFSHRILSRDECFDNRSKTANLSSLFPCGDHMVCIIDDREDVWNFASNLVQVKPYVFFKSTGDINAPPGAAPNPKEGSTEAKKPKPAAPTPPNESEVVKPKEDTSMDETSSTAMKPETKGDVKEEGELDKDKKDEVDPPKEKTEEELVEMDDNDDYLVYLEDILSTIHKAYYDMYDQRNAKKEEQTKTDPKGKLNLKFVIPYVKRKILQGTNILFSGVVPTHIPLQKSKAYRIARTLGANVLDTVTPESNITHLIAARIGTAKVNDVRKMKGVHIVTPDWLWCCAERWEKVDERMFPLNKASQVTLKPPVHCSGGGPDQDLDALESENLPEISNPFLAMSKNDLQGMDDEVNDVLSEDNDDSSSSESEPTPDGDDDSKLGGEIQYDSENEEVGMHCDDGRRSGKKRKHADVDDDDGDEGSTSSGESDEASNDEDELQGMANELEKEFFDQEED</sequence>
<dbReference type="Gene3D" id="3.40.50.10190">
    <property type="entry name" value="BRCT domain"/>
    <property type="match status" value="1"/>
</dbReference>
<dbReference type="InterPro" id="IPR001357">
    <property type="entry name" value="BRCT_dom"/>
</dbReference>
<evidence type="ECO:0000256" key="9">
    <source>
        <dbReference type="RuleBase" id="RU366066"/>
    </source>
</evidence>
<evidence type="ECO:0000259" key="11">
    <source>
        <dbReference type="PROSITE" id="PS50172"/>
    </source>
</evidence>
<accession>A0A553NQZ4</accession>
<comment type="catalytic activity">
    <reaction evidence="7 9">
        <text>O-phospho-L-seryl-[protein] + H2O = L-seryl-[protein] + phosphate</text>
        <dbReference type="Rhea" id="RHEA:20629"/>
        <dbReference type="Rhea" id="RHEA-COMP:9863"/>
        <dbReference type="Rhea" id="RHEA-COMP:11604"/>
        <dbReference type="ChEBI" id="CHEBI:15377"/>
        <dbReference type="ChEBI" id="CHEBI:29999"/>
        <dbReference type="ChEBI" id="CHEBI:43474"/>
        <dbReference type="ChEBI" id="CHEBI:83421"/>
        <dbReference type="EC" id="3.1.3.16"/>
    </reaction>
</comment>
<dbReference type="GO" id="GO:0005634">
    <property type="term" value="C:nucleus"/>
    <property type="evidence" value="ECO:0007669"/>
    <property type="project" value="UniProtKB-SubCell"/>
</dbReference>
<dbReference type="InterPro" id="IPR004274">
    <property type="entry name" value="FCP1_dom"/>
</dbReference>
<dbReference type="SMART" id="SM00292">
    <property type="entry name" value="BRCT"/>
    <property type="match status" value="1"/>
</dbReference>
<dbReference type="InterPro" id="IPR036412">
    <property type="entry name" value="HAD-like_sf"/>
</dbReference>
<protein>
    <recommendedName>
        <fullName evidence="6 9">RNA polymerase II subunit A C-terminal domain phosphatase</fullName>
        <ecNumber evidence="2 9">3.1.3.16</ecNumber>
    </recommendedName>
</protein>
<reference evidence="13 14" key="1">
    <citation type="journal article" date="2018" name="Nat. Ecol. Evol.">
        <title>Genomic signatures of mitonuclear coevolution across populations of Tigriopus californicus.</title>
        <authorList>
            <person name="Barreto F.S."/>
            <person name="Watson E.T."/>
            <person name="Lima T.G."/>
            <person name="Willett C.S."/>
            <person name="Edmands S."/>
            <person name="Li W."/>
            <person name="Burton R.S."/>
        </authorList>
    </citation>
    <scope>NUCLEOTIDE SEQUENCE [LARGE SCALE GENOMIC DNA]</scope>
    <source>
        <strain evidence="13 14">San Diego</strain>
    </source>
</reference>
<dbReference type="InterPro" id="IPR023214">
    <property type="entry name" value="HAD_sf"/>
</dbReference>
<organism evidence="13 14">
    <name type="scientific">Tigriopus californicus</name>
    <name type="common">Marine copepod</name>
    <dbReference type="NCBI Taxonomy" id="6832"/>
    <lineage>
        <taxon>Eukaryota</taxon>
        <taxon>Metazoa</taxon>
        <taxon>Ecdysozoa</taxon>
        <taxon>Arthropoda</taxon>
        <taxon>Crustacea</taxon>
        <taxon>Multicrustacea</taxon>
        <taxon>Hexanauplia</taxon>
        <taxon>Copepoda</taxon>
        <taxon>Harpacticoida</taxon>
        <taxon>Harpacticidae</taxon>
        <taxon>Tigriopus</taxon>
    </lineage>
</organism>
<dbReference type="CDD" id="cd07521">
    <property type="entry name" value="HAD_FCP1-like"/>
    <property type="match status" value="1"/>
</dbReference>